<protein>
    <submittedName>
        <fullName evidence="4">PBS lyase</fullName>
    </submittedName>
</protein>
<dbReference type="KEGG" id="enn:FRE64_08200"/>
<dbReference type="PANTHER" id="PTHR12697:SF37">
    <property type="entry name" value="CONSERVED VIRULENCE FACTOR C"/>
    <property type="match status" value="1"/>
</dbReference>
<dbReference type="GO" id="GO:0016491">
    <property type="term" value="F:oxidoreductase activity"/>
    <property type="evidence" value="ECO:0007669"/>
    <property type="project" value="TreeGrafter"/>
</dbReference>
<dbReference type="RefSeq" id="WP_146295521.1">
    <property type="nucleotide sequence ID" value="NZ_CP042326.1"/>
</dbReference>
<dbReference type="InterPro" id="IPR014824">
    <property type="entry name" value="Nfu/NifU_N"/>
</dbReference>
<dbReference type="Pfam" id="PF13769">
    <property type="entry name" value="Virulence_fact"/>
    <property type="match status" value="1"/>
</dbReference>
<keyword evidence="5" id="KW-1185">Reference proteome</keyword>
<evidence type="ECO:0000313" key="5">
    <source>
        <dbReference type="Proteomes" id="UP000318453"/>
    </source>
</evidence>
<dbReference type="AlphaFoldDB" id="A0A5B8NP06"/>
<gene>
    <name evidence="4" type="ORF">FRE64_08200</name>
</gene>
<dbReference type="InterPro" id="IPR025989">
    <property type="entry name" value="Virulence_F_dom"/>
</dbReference>
<dbReference type="PANTHER" id="PTHR12697">
    <property type="entry name" value="PBS LYASE HEAT-LIKE PROTEIN"/>
    <property type="match status" value="1"/>
</dbReference>
<dbReference type="InterPro" id="IPR011989">
    <property type="entry name" value="ARM-like"/>
</dbReference>
<dbReference type="Gene3D" id="3.30.1370.70">
    <property type="entry name" value="Scaffold protein Nfu/NifU, N-terminal domain"/>
    <property type="match status" value="1"/>
</dbReference>
<dbReference type="EMBL" id="CP042326">
    <property type="protein sequence ID" value="QDZ39925.1"/>
    <property type="molecule type" value="Genomic_DNA"/>
</dbReference>
<organism evidence="4 5">
    <name type="scientific">Euhalothece natronophila Z-M001</name>
    <dbReference type="NCBI Taxonomy" id="522448"/>
    <lineage>
        <taxon>Bacteria</taxon>
        <taxon>Bacillati</taxon>
        <taxon>Cyanobacteriota</taxon>
        <taxon>Cyanophyceae</taxon>
        <taxon>Oscillatoriophycideae</taxon>
        <taxon>Chroococcales</taxon>
        <taxon>Halothecacae</taxon>
        <taxon>Halothece cluster</taxon>
        <taxon>Euhalothece</taxon>
    </lineage>
</organism>
<dbReference type="Pfam" id="PF13646">
    <property type="entry name" value="HEAT_2"/>
    <property type="match status" value="1"/>
</dbReference>
<dbReference type="InterPro" id="IPR016024">
    <property type="entry name" value="ARM-type_fold"/>
</dbReference>
<proteinExistence type="predicted"/>
<evidence type="ECO:0000256" key="1">
    <source>
        <dbReference type="ARBA" id="ARBA00022549"/>
    </source>
</evidence>
<dbReference type="Gene3D" id="1.25.10.10">
    <property type="entry name" value="Leucine-rich Repeat Variant"/>
    <property type="match status" value="1"/>
</dbReference>
<dbReference type="SUPFAM" id="SSF110836">
    <property type="entry name" value="Hypothetical protein SAV1430"/>
    <property type="match status" value="1"/>
</dbReference>
<dbReference type="Proteomes" id="UP000318453">
    <property type="component" value="Chromosome"/>
</dbReference>
<reference evidence="4" key="1">
    <citation type="submission" date="2019-08" db="EMBL/GenBank/DDBJ databases">
        <title>Carotenoids and Carotenoid Binding Proteins in the Halophilic Cyanobacterium Euhalothece sp. ZM00.</title>
        <authorList>
            <person name="Cho S.M."/>
            <person name="Song J.Y."/>
            <person name="Park Y.-I."/>
        </authorList>
    </citation>
    <scope>NUCLEOTIDE SEQUENCE [LARGE SCALE GENOMIC DNA]</scope>
    <source>
        <strain evidence="4">Z-M001</strain>
    </source>
</reference>
<dbReference type="SMART" id="SM00567">
    <property type="entry name" value="EZ_HEAT"/>
    <property type="match status" value="4"/>
</dbReference>
<dbReference type="Pfam" id="PF08712">
    <property type="entry name" value="Nfu_N"/>
    <property type="match status" value="1"/>
</dbReference>
<evidence type="ECO:0000259" key="3">
    <source>
        <dbReference type="SMART" id="SM00932"/>
    </source>
</evidence>
<keyword evidence="2" id="KW-0605">Phycobilisome</keyword>
<dbReference type="OrthoDB" id="420201at2"/>
<keyword evidence="1" id="KW-0042">Antenna complex</keyword>
<dbReference type="SMART" id="SM00932">
    <property type="entry name" value="Nfu_N"/>
    <property type="match status" value="1"/>
</dbReference>
<dbReference type="InterPro" id="IPR004155">
    <property type="entry name" value="PBS_lyase_HEAT"/>
</dbReference>
<feature type="domain" description="Scaffold protein Nfu/NifU N-terminal" evidence="3">
    <location>
        <begin position="4"/>
        <end position="88"/>
    </location>
</feature>
<keyword evidence="4" id="KW-0456">Lyase</keyword>
<accession>A0A5B8NP06</accession>
<dbReference type="InterPro" id="IPR036498">
    <property type="entry name" value="Nfu/NifU_N_sf"/>
</dbReference>
<evidence type="ECO:0000256" key="2">
    <source>
        <dbReference type="ARBA" id="ARBA00022738"/>
    </source>
</evidence>
<dbReference type="GO" id="GO:0030089">
    <property type="term" value="C:phycobilisome"/>
    <property type="evidence" value="ECO:0007669"/>
    <property type="project" value="UniProtKB-KW"/>
</dbReference>
<sequence length="382" mass="42443">MKLSSLETTPNPHCMKLNLDETIAEKPITLKAGDPCDEVPHSVAQLLNIEGVREVFLSSNFIAVIRQSQADWEPILSQAAKVFGVTENADTELLSQASSEESSSKELGEVEVAVLYFRGIPTQVRANGEEQKRVAMPDRFVEAMQRVVEATGVNYVMERYWEPYASRNGEPEAVANMVAEEVASLIDEEELQQIEKQAIAGESQQANSAKNTETADLLAILKQSEDWKERLKAIQKLEINQETFPAIVNALKDDRATIRRWASALLGASETEEAISPLSEVVLNDPSVIVRRTAGDALSDLGNPQGIPTMCQALQDNSKLVRWRAARFLYETGDESAIAPLETAQNQESEFDVRLEIKAALDRISRGEERQLPMWMRLSQTS</sequence>
<dbReference type="SUPFAM" id="SSF48371">
    <property type="entry name" value="ARM repeat"/>
    <property type="match status" value="1"/>
</dbReference>
<evidence type="ECO:0000313" key="4">
    <source>
        <dbReference type="EMBL" id="QDZ39925.1"/>
    </source>
</evidence>
<name>A0A5B8NP06_9CHRO</name>
<dbReference type="GO" id="GO:0016829">
    <property type="term" value="F:lyase activity"/>
    <property type="evidence" value="ECO:0007669"/>
    <property type="project" value="UniProtKB-KW"/>
</dbReference>